<evidence type="ECO:0000259" key="5">
    <source>
        <dbReference type="Pfam" id="PF01494"/>
    </source>
</evidence>
<accession>A0A0J0XRD3</accession>
<protein>
    <recommendedName>
        <fullName evidence="5">FAD-binding domain-containing protein</fullName>
    </recommendedName>
</protein>
<organism evidence="6 7">
    <name type="scientific">Cutaneotrichosporon oleaginosum</name>
    <dbReference type="NCBI Taxonomy" id="879819"/>
    <lineage>
        <taxon>Eukaryota</taxon>
        <taxon>Fungi</taxon>
        <taxon>Dikarya</taxon>
        <taxon>Basidiomycota</taxon>
        <taxon>Agaricomycotina</taxon>
        <taxon>Tremellomycetes</taxon>
        <taxon>Trichosporonales</taxon>
        <taxon>Trichosporonaceae</taxon>
        <taxon>Cutaneotrichosporon</taxon>
    </lineage>
</organism>
<gene>
    <name evidence="6" type="ORF">CC85DRAFT_284368</name>
</gene>
<evidence type="ECO:0000256" key="2">
    <source>
        <dbReference type="ARBA" id="ARBA00022630"/>
    </source>
</evidence>
<dbReference type="SUPFAM" id="SSF51905">
    <property type="entry name" value="FAD/NAD(P)-binding domain"/>
    <property type="match status" value="1"/>
</dbReference>
<dbReference type="Gene3D" id="3.40.30.120">
    <property type="match status" value="1"/>
</dbReference>
<name>A0A0J0XRD3_9TREE</name>
<dbReference type="GeneID" id="28983323"/>
<feature type="domain" description="FAD-binding" evidence="5">
    <location>
        <begin position="9"/>
        <end position="360"/>
    </location>
</feature>
<evidence type="ECO:0000256" key="3">
    <source>
        <dbReference type="ARBA" id="ARBA00022827"/>
    </source>
</evidence>
<evidence type="ECO:0000313" key="7">
    <source>
        <dbReference type="Proteomes" id="UP000053611"/>
    </source>
</evidence>
<sequence>MPAKQAPLPVLIVGNGPVGLLTALALAKQDVEVILIARHMRRLGVPKAHALSPRSLEICRQLGLPVAEIRRLPAHRNDARWVRFMTNCSGQLVGTLPYENMGLDVLDHTPEMVHNVAQPDLEAIMEYMLDAEVNVDYRLGWTWISHEEVTRNGETICVSTVEDTYTGEEMQVESCLVVGCDGANSRVRKAVGISSEGEETADTMITIHFSADLRPVVGDKVGMLYWILDPEARGFIISYDIEYNHVLIHNIDPDVTPLSTFTPEKCMNIVRAAIGTDIPVDFNCSMPWILRRKVANNYYRGRAVLAGDSAHSFPPTGGLGLNSGIADAHNLAYKIAAAYHGWGHLPTLLKSYESERRPVALHNSIQSVKNGKKIFHLLKALRNTGPDIPSARLEMMRALNDPQQRNYVQALIQDQAEHFDNLNRHLGYVYEPGWTPQQSQVYKPQYRRGARFAHAWIKSKVPGVIPPLDPVDLSYLDDLSNSKAKDWNFSVLDIVPLGLYTFFYSGSTWGKKIPVLRQMFAQQGVPLKVVEVGKDFDFVEKKPGKAWMEGYGTSKSGGVLVRPDQHVQCVVAGNELPQRILDDVLRTLGRQY</sequence>
<keyword evidence="2" id="KW-0285">Flavoprotein</keyword>
<dbReference type="EMBL" id="KQ087193">
    <property type="protein sequence ID" value="KLT43655.1"/>
    <property type="molecule type" value="Genomic_DNA"/>
</dbReference>
<dbReference type="STRING" id="879819.A0A0J0XRD3"/>
<reference evidence="6 7" key="1">
    <citation type="submission" date="2015-03" db="EMBL/GenBank/DDBJ databases">
        <title>Genomics and transcriptomics of the oil-accumulating basidiomycete yeast T. oleaginosus allow insights into substrate utilization and the diverse evolutionary trajectories of mating systems in fungi.</title>
        <authorList>
            <consortium name="DOE Joint Genome Institute"/>
            <person name="Kourist R."/>
            <person name="Kracht O."/>
            <person name="Bracharz F."/>
            <person name="Lipzen A."/>
            <person name="Nolan M."/>
            <person name="Ohm R."/>
            <person name="Grigoriev I."/>
            <person name="Sun S."/>
            <person name="Heitman J."/>
            <person name="Bruck T."/>
            <person name="Nowrousian M."/>
        </authorList>
    </citation>
    <scope>NUCLEOTIDE SEQUENCE [LARGE SCALE GENOMIC DNA]</scope>
    <source>
        <strain evidence="6 7">IBC0246</strain>
    </source>
</reference>
<dbReference type="AlphaFoldDB" id="A0A0J0XRD3"/>
<dbReference type="GO" id="GO:0071949">
    <property type="term" value="F:FAD binding"/>
    <property type="evidence" value="ECO:0007669"/>
    <property type="project" value="InterPro"/>
</dbReference>
<keyword evidence="4" id="KW-0560">Oxidoreductase</keyword>
<dbReference type="Gene3D" id="3.50.50.60">
    <property type="entry name" value="FAD/NAD(P)-binding domain"/>
    <property type="match status" value="1"/>
</dbReference>
<dbReference type="PRINTS" id="PR00420">
    <property type="entry name" value="RNGMNOXGNASE"/>
</dbReference>
<evidence type="ECO:0000256" key="4">
    <source>
        <dbReference type="ARBA" id="ARBA00023002"/>
    </source>
</evidence>
<keyword evidence="3" id="KW-0274">FAD</keyword>
<keyword evidence="7" id="KW-1185">Reference proteome</keyword>
<dbReference type="InterPro" id="IPR002938">
    <property type="entry name" value="FAD-bd"/>
</dbReference>
<dbReference type="GO" id="GO:0016709">
    <property type="term" value="F:oxidoreductase activity, acting on paired donors, with incorporation or reduction of molecular oxygen, NAD(P)H as one donor, and incorporation of one atom of oxygen"/>
    <property type="evidence" value="ECO:0007669"/>
    <property type="project" value="UniProtKB-ARBA"/>
</dbReference>
<dbReference type="PANTHER" id="PTHR43004:SF19">
    <property type="entry name" value="BINDING MONOOXYGENASE, PUTATIVE (JCVI)-RELATED"/>
    <property type="match status" value="1"/>
</dbReference>
<dbReference type="InterPro" id="IPR036188">
    <property type="entry name" value="FAD/NAD-bd_sf"/>
</dbReference>
<proteinExistence type="predicted"/>
<dbReference type="RefSeq" id="XP_018280146.1">
    <property type="nucleotide sequence ID" value="XM_018422720.1"/>
</dbReference>
<evidence type="ECO:0000313" key="6">
    <source>
        <dbReference type="EMBL" id="KLT43655.1"/>
    </source>
</evidence>
<dbReference type="Gene3D" id="3.30.9.10">
    <property type="entry name" value="D-Amino Acid Oxidase, subunit A, domain 2"/>
    <property type="match status" value="1"/>
</dbReference>
<dbReference type="InterPro" id="IPR050641">
    <property type="entry name" value="RIFMO-like"/>
</dbReference>
<dbReference type="Proteomes" id="UP000053611">
    <property type="component" value="Unassembled WGS sequence"/>
</dbReference>
<dbReference type="Pfam" id="PF01494">
    <property type="entry name" value="FAD_binding_3"/>
    <property type="match status" value="1"/>
</dbReference>
<comment type="cofactor">
    <cofactor evidence="1">
        <name>FAD</name>
        <dbReference type="ChEBI" id="CHEBI:57692"/>
    </cofactor>
</comment>
<dbReference type="PANTHER" id="PTHR43004">
    <property type="entry name" value="TRK SYSTEM POTASSIUM UPTAKE PROTEIN"/>
    <property type="match status" value="1"/>
</dbReference>
<dbReference type="OrthoDB" id="2690153at2759"/>
<evidence type="ECO:0000256" key="1">
    <source>
        <dbReference type="ARBA" id="ARBA00001974"/>
    </source>
</evidence>